<protein>
    <recommendedName>
        <fullName evidence="3">DUF4142 domain-containing protein</fullName>
    </recommendedName>
</protein>
<evidence type="ECO:0000313" key="1">
    <source>
        <dbReference type="EMBL" id="SES21179.1"/>
    </source>
</evidence>
<sequence>MKKMKLGLVSIMLILFYSCKSDRLQTYEIEDATFVSMVISELAFQENLNQRLALTDDPALVQWSKKRKENIQNYINELKLKTNLAGLSLSGVALTVQQFELMNQLSELKGLALKSFLLKQLVNSDQEMIGLHVKAIGARGLKNADFREWADSKISFWQSHLNESQVIKL</sequence>
<dbReference type="OrthoDB" id="760378at2"/>
<dbReference type="PROSITE" id="PS51257">
    <property type="entry name" value="PROKAR_LIPOPROTEIN"/>
    <property type="match status" value="1"/>
</dbReference>
<reference evidence="1 2" key="1">
    <citation type="submission" date="2016-10" db="EMBL/GenBank/DDBJ databases">
        <authorList>
            <person name="de Groot N.N."/>
        </authorList>
    </citation>
    <scope>NUCLEOTIDE SEQUENCE [LARGE SCALE GENOMIC DNA]</scope>
    <source>
        <strain evidence="1 2">DSM 18610</strain>
    </source>
</reference>
<dbReference type="EMBL" id="FOGG01000043">
    <property type="protein sequence ID" value="SES21179.1"/>
    <property type="molecule type" value="Genomic_DNA"/>
</dbReference>
<dbReference type="RefSeq" id="WP_139180250.1">
    <property type="nucleotide sequence ID" value="NZ_FOGG01000043.1"/>
</dbReference>
<dbReference type="AlphaFoldDB" id="A0A1H9VHX8"/>
<gene>
    <name evidence="1" type="ORF">SAMN04488023_14323</name>
</gene>
<name>A0A1H9VHX8_9SPHI</name>
<proteinExistence type="predicted"/>
<dbReference type="Proteomes" id="UP000199572">
    <property type="component" value="Unassembled WGS sequence"/>
</dbReference>
<organism evidence="1 2">
    <name type="scientific">Pedobacter rhizosphaerae</name>
    <dbReference type="NCBI Taxonomy" id="390241"/>
    <lineage>
        <taxon>Bacteria</taxon>
        <taxon>Pseudomonadati</taxon>
        <taxon>Bacteroidota</taxon>
        <taxon>Sphingobacteriia</taxon>
        <taxon>Sphingobacteriales</taxon>
        <taxon>Sphingobacteriaceae</taxon>
        <taxon>Pedobacter</taxon>
    </lineage>
</organism>
<evidence type="ECO:0008006" key="3">
    <source>
        <dbReference type="Google" id="ProtNLM"/>
    </source>
</evidence>
<accession>A0A1H9VHX8</accession>
<evidence type="ECO:0000313" key="2">
    <source>
        <dbReference type="Proteomes" id="UP000199572"/>
    </source>
</evidence>
<keyword evidence="2" id="KW-1185">Reference proteome</keyword>